<evidence type="ECO:0000313" key="5">
    <source>
        <dbReference type="Proteomes" id="UP000076842"/>
    </source>
</evidence>
<dbReference type="OrthoDB" id="432234at2759"/>
<dbReference type="GO" id="GO:0000723">
    <property type="term" value="P:telomere maintenance"/>
    <property type="evidence" value="ECO:0007669"/>
    <property type="project" value="InterPro"/>
</dbReference>
<dbReference type="Gene3D" id="3.40.50.300">
    <property type="entry name" value="P-loop containing nucleotide triphosphate hydrolases"/>
    <property type="match status" value="1"/>
</dbReference>
<evidence type="ECO:0000259" key="3">
    <source>
        <dbReference type="Pfam" id="PF05970"/>
    </source>
</evidence>
<evidence type="ECO:0000256" key="1">
    <source>
        <dbReference type="RuleBase" id="RU363044"/>
    </source>
</evidence>
<dbReference type="EMBL" id="KV424203">
    <property type="protein sequence ID" value="KZT50243.1"/>
    <property type="molecule type" value="Genomic_DNA"/>
</dbReference>
<accession>A0A165C4W0</accession>
<dbReference type="Proteomes" id="UP000076842">
    <property type="component" value="Unassembled WGS sequence"/>
</dbReference>
<keyword evidence="1" id="KW-0067">ATP-binding</keyword>
<dbReference type="STRING" id="1353952.A0A165C4W0"/>
<dbReference type="InParanoid" id="A0A165C4W0"/>
<keyword evidence="1" id="KW-0347">Helicase</keyword>
<keyword evidence="1" id="KW-0378">Hydrolase</keyword>
<dbReference type="EC" id="5.6.2.3" evidence="1"/>
<dbReference type="InterPro" id="IPR010285">
    <property type="entry name" value="DNA_helicase_pif1-like_DEAD"/>
</dbReference>
<comment type="cofactor">
    <cofactor evidence="1">
        <name>Mg(2+)</name>
        <dbReference type="ChEBI" id="CHEBI:18420"/>
    </cofactor>
</comment>
<comment type="catalytic activity">
    <reaction evidence="1">
        <text>ATP + H2O = ADP + phosphate + H(+)</text>
        <dbReference type="Rhea" id="RHEA:13065"/>
        <dbReference type="ChEBI" id="CHEBI:15377"/>
        <dbReference type="ChEBI" id="CHEBI:15378"/>
        <dbReference type="ChEBI" id="CHEBI:30616"/>
        <dbReference type="ChEBI" id="CHEBI:43474"/>
        <dbReference type="ChEBI" id="CHEBI:456216"/>
        <dbReference type="EC" id="5.6.2.3"/>
    </reaction>
</comment>
<keyword evidence="1" id="KW-0227">DNA damage</keyword>
<sequence>MSSAVTRNGRSSSPYTWPPTSPATEAGTTPTEVFSRSRDSEGKGPKERKQTDLSKKQPGNVRLGGTARFAGQLFQSRLDTYFTIPGGANTGPRLTQEQWAICQHGAQGHSFFFTGRAGKSFLLRAIIEERRSVFAREGEVVVLAPTGVAAEHVGGRTLHSFMGFGYELPTMEEVRTHGLNNSPLLRRVMKAKVLILDESTSKDPMRAGGGSSAVPAA</sequence>
<evidence type="ECO:0000313" key="4">
    <source>
        <dbReference type="EMBL" id="KZT50243.1"/>
    </source>
</evidence>
<dbReference type="GO" id="GO:0006310">
    <property type="term" value="P:DNA recombination"/>
    <property type="evidence" value="ECO:0007669"/>
    <property type="project" value="UniProtKB-KW"/>
</dbReference>
<feature type="compositionally biased region" description="Basic and acidic residues" evidence="2">
    <location>
        <begin position="35"/>
        <end position="55"/>
    </location>
</feature>
<gene>
    <name evidence="4" type="ORF">CALCODRAFT_559197</name>
</gene>
<dbReference type="GO" id="GO:0043139">
    <property type="term" value="F:5'-3' DNA helicase activity"/>
    <property type="evidence" value="ECO:0007669"/>
    <property type="project" value="UniProtKB-EC"/>
</dbReference>
<dbReference type="AlphaFoldDB" id="A0A165C4W0"/>
<proteinExistence type="inferred from homology"/>
<reference evidence="4 5" key="1">
    <citation type="journal article" date="2016" name="Mol. Biol. Evol.">
        <title>Comparative Genomics of Early-Diverging Mushroom-Forming Fungi Provides Insights into the Origins of Lignocellulose Decay Capabilities.</title>
        <authorList>
            <person name="Nagy L.G."/>
            <person name="Riley R."/>
            <person name="Tritt A."/>
            <person name="Adam C."/>
            <person name="Daum C."/>
            <person name="Floudas D."/>
            <person name="Sun H."/>
            <person name="Yadav J.S."/>
            <person name="Pangilinan J."/>
            <person name="Larsson K.H."/>
            <person name="Matsuura K."/>
            <person name="Barry K."/>
            <person name="Labutti K."/>
            <person name="Kuo R."/>
            <person name="Ohm R.A."/>
            <person name="Bhattacharya S.S."/>
            <person name="Shirouzu T."/>
            <person name="Yoshinaga Y."/>
            <person name="Martin F.M."/>
            <person name="Grigoriev I.V."/>
            <person name="Hibbett D.S."/>
        </authorList>
    </citation>
    <scope>NUCLEOTIDE SEQUENCE [LARGE SCALE GENOMIC DNA]</scope>
    <source>
        <strain evidence="4 5">HHB12733</strain>
    </source>
</reference>
<dbReference type="Pfam" id="PF05970">
    <property type="entry name" value="PIF1"/>
    <property type="match status" value="1"/>
</dbReference>
<protein>
    <recommendedName>
        <fullName evidence="1">ATP-dependent DNA helicase</fullName>
        <ecNumber evidence="1">5.6.2.3</ecNumber>
    </recommendedName>
</protein>
<name>A0A165C4W0_9BASI</name>
<keyword evidence="1" id="KW-0233">DNA recombination</keyword>
<comment type="similarity">
    <text evidence="1">Belongs to the helicase family.</text>
</comment>
<evidence type="ECO:0000256" key="2">
    <source>
        <dbReference type="SAM" id="MobiDB-lite"/>
    </source>
</evidence>
<feature type="domain" description="DNA helicase Pif1-like DEAD-box helicase" evidence="3">
    <location>
        <begin position="105"/>
        <end position="200"/>
    </location>
</feature>
<feature type="compositionally biased region" description="Polar residues" evidence="2">
    <location>
        <begin position="1"/>
        <end position="10"/>
    </location>
</feature>
<dbReference type="GO" id="GO:0006281">
    <property type="term" value="P:DNA repair"/>
    <property type="evidence" value="ECO:0007669"/>
    <property type="project" value="UniProtKB-KW"/>
</dbReference>
<keyword evidence="1" id="KW-0547">Nucleotide-binding</keyword>
<dbReference type="InterPro" id="IPR027417">
    <property type="entry name" value="P-loop_NTPase"/>
</dbReference>
<dbReference type="SUPFAM" id="SSF52540">
    <property type="entry name" value="P-loop containing nucleoside triphosphate hydrolases"/>
    <property type="match status" value="1"/>
</dbReference>
<dbReference type="GO" id="GO:0016887">
    <property type="term" value="F:ATP hydrolysis activity"/>
    <property type="evidence" value="ECO:0007669"/>
    <property type="project" value="RHEA"/>
</dbReference>
<organism evidence="4 5">
    <name type="scientific">Calocera cornea HHB12733</name>
    <dbReference type="NCBI Taxonomy" id="1353952"/>
    <lineage>
        <taxon>Eukaryota</taxon>
        <taxon>Fungi</taxon>
        <taxon>Dikarya</taxon>
        <taxon>Basidiomycota</taxon>
        <taxon>Agaricomycotina</taxon>
        <taxon>Dacrymycetes</taxon>
        <taxon>Dacrymycetales</taxon>
        <taxon>Dacrymycetaceae</taxon>
        <taxon>Calocera</taxon>
    </lineage>
</organism>
<keyword evidence="5" id="KW-1185">Reference proteome</keyword>
<dbReference type="GO" id="GO:0005524">
    <property type="term" value="F:ATP binding"/>
    <property type="evidence" value="ECO:0007669"/>
    <property type="project" value="UniProtKB-KW"/>
</dbReference>
<feature type="region of interest" description="Disordered" evidence="2">
    <location>
        <begin position="1"/>
        <end position="63"/>
    </location>
</feature>
<keyword evidence="1" id="KW-0234">DNA repair</keyword>